<proteinExistence type="predicted"/>
<name>A0A382KUT6_9ZZZZ</name>
<evidence type="ECO:0000313" key="1">
    <source>
        <dbReference type="EMBL" id="SVC28059.1"/>
    </source>
</evidence>
<reference evidence="1" key="1">
    <citation type="submission" date="2018-05" db="EMBL/GenBank/DDBJ databases">
        <authorList>
            <person name="Lanie J.A."/>
            <person name="Ng W.-L."/>
            <person name="Kazmierczak K.M."/>
            <person name="Andrzejewski T.M."/>
            <person name="Davidsen T.M."/>
            <person name="Wayne K.J."/>
            <person name="Tettelin H."/>
            <person name="Glass J.I."/>
            <person name="Rusch D."/>
            <person name="Podicherti R."/>
            <person name="Tsui H.-C.T."/>
            <person name="Winkler M.E."/>
        </authorList>
    </citation>
    <scope>NUCLEOTIDE SEQUENCE</scope>
</reference>
<gene>
    <name evidence="1" type="ORF">METZ01_LOCUS280913</name>
</gene>
<sequence>MKTLAGLYFGMTTNRKAKRDLGSLFKFLVALIALV</sequence>
<accession>A0A382KUT6</accession>
<organism evidence="1">
    <name type="scientific">marine metagenome</name>
    <dbReference type="NCBI Taxonomy" id="408172"/>
    <lineage>
        <taxon>unclassified sequences</taxon>
        <taxon>metagenomes</taxon>
        <taxon>ecological metagenomes</taxon>
    </lineage>
</organism>
<protein>
    <submittedName>
        <fullName evidence="1">Uncharacterized protein</fullName>
    </submittedName>
</protein>
<feature type="non-terminal residue" evidence="1">
    <location>
        <position position="35"/>
    </location>
</feature>
<dbReference type="AlphaFoldDB" id="A0A382KUT6"/>
<dbReference type="EMBL" id="UINC01082885">
    <property type="protein sequence ID" value="SVC28059.1"/>
    <property type="molecule type" value="Genomic_DNA"/>
</dbReference>